<dbReference type="Proteomes" id="UP000325081">
    <property type="component" value="Unassembled WGS sequence"/>
</dbReference>
<evidence type="ECO:0000313" key="2">
    <source>
        <dbReference type="Proteomes" id="UP000325081"/>
    </source>
</evidence>
<proteinExistence type="predicted"/>
<evidence type="ECO:0000313" key="1">
    <source>
        <dbReference type="EMBL" id="GER46174.1"/>
    </source>
</evidence>
<dbReference type="AlphaFoldDB" id="A0A5A7QLW8"/>
<reference evidence="2" key="1">
    <citation type="journal article" date="2019" name="Curr. Biol.">
        <title>Genome Sequence of Striga asiatica Provides Insight into the Evolution of Plant Parasitism.</title>
        <authorList>
            <person name="Yoshida S."/>
            <person name="Kim S."/>
            <person name="Wafula E.K."/>
            <person name="Tanskanen J."/>
            <person name="Kim Y.M."/>
            <person name="Honaas L."/>
            <person name="Yang Z."/>
            <person name="Spallek T."/>
            <person name="Conn C.E."/>
            <person name="Ichihashi Y."/>
            <person name="Cheong K."/>
            <person name="Cui S."/>
            <person name="Der J.P."/>
            <person name="Gundlach H."/>
            <person name="Jiao Y."/>
            <person name="Hori C."/>
            <person name="Ishida J.K."/>
            <person name="Kasahara H."/>
            <person name="Kiba T."/>
            <person name="Kim M.S."/>
            <person name="Koo N."/>
            <person name="Laohavisit A."/>
            <person name="Lee Y.H."/>
            <person name="Lumba S."/>
            <person name="McCourt P."/>
            <person name="Mortimer J.C."/>
            <person name="Mutuku J.M."/>
            <person name="Nomura T."/>
            <person name="Sasaki-Sekimoto Y."/>
            <person name="Seto Y."/>
            <person name="Wang Y."/>
            <person name="Wakatake T."/>
            <person name="Sakakibara H."/>
            <person name="Demura T."/>
            <person name="Yamaguchi S."/>
            <person name="Yoneyama K."/>
            <person name="Manabe R.I."/>
            <person name="Nelson D.C."/>
            <person name="Schulman A.H."/>
            <person name="Timko M.P."/>
            <person name="dePamphilis C.W."/>
            <person name="Choi D."/>
            <person name="Shirasu K."/>
        </authorList>
    </citation>
    <scope>NUCLEOTIDE SEQUENCE [LARGE SCALE GENOMIC DNA]</scope>
    <source>
        <strain evidence="2">cv. UVA1</strain>
    </source>
</reference>
<comment type="caution">
    <text evidence="1">The sequence shown here is derived from an EMBL/GenBank/DDBJ whole genome shotgun (WGS) entry which is preliminary data.</text>
</comment>
<accession>A0A5A7QLW8</accession>
<keyword evidence="2" id="KW-1185">Reference proteome</keyword>
<name>A0A5A7QLW8_STRAF</name>
<sequence>MANSFENNVRPKEEVEGLEPLIREFAKVLHTKFFESPLPFFSYMQIHTSLTSSRRGKRRIRRKSKPSSLVLIACRGLDPIGIAESMLEPEEEELFRRSRIAFAEPIDTWAESTQA</sequence>
<protein>
    <submittedName>
        <fullName evidence="1">Outer membrane autotransporter barrel domain-containing protein</fullName>
    </submittedName>
</protein>
<dbReference type="EMBL" id="BKCP01007405">
    <property type="protein sequence ID" value="GER46174.1"/>
    <property type="molecule type" value="Genomic_DNA"/>
</dbReference>
<organism evidence="1 2">
    <name type="scientific">Striga asiatica</name>
    <name type="common">Asiatic witchweed</name>
    <name type="synonym">Buchnera asiatica</name>
    <dbReference type="NCBI Taxonomy" id="4170"/>
    <lineage>
        <taxon>Eukaryota</taxon>
        <taxon>Viridiplantae</taxon>
        <taxon>Streptophyta</taxon>
        <taxon>Embryophyta</taxon>
        <taxon>Tracheophyta</taxon>
        <taxon>Spermatophyta</taxon>
        <taxon>Magnoliopsida</taxon>
        <taxon>eudicotyledons</taxon>
        <taxon>Gunneridae</taxon>
        <taxon>Pentapetalae</taxon>
        <taxon>asterids</taxon>
        <taxon>lamiids</taxon>
        <taxon>Lamiales</taxon>
        <taxon>Orobanchaceae</taxon>
        <taxon>Buchnereae</taxon>
        <taxon>Striga</taxon>
    </lineage>
</organism>
<gene>
    <name evidence="1" type="ORF">STAS_23160</name>
</gene>